<proteinExistence type="predicted"/>
<dbReference type="SUPFAM" id="SSF55781">
    <property type="entry name" value="GAF domain-like"/>
    <property type="match status" value="1"/>
</dbReference>
<name>A0A558A223_9PSEU</name>
<keyword evidence="3" id="KW-1185">Reference proteome</keyword>
<dbReference type="Proteomes" id="UP000318578">
    <property type="component" value="Unassembled WGS sequence"/>
</dbReference>
<reference evidence="2 3" key="1">
    <citation type="submission" date="2019-07" db="EMBL/GenBank/DDBJ databases">
        <title>New species of Amycolatopsis and Streptomyces.</title>
        <authorList>
            <person name="Duangmal K."/>
            <person name="Teo W.F.A."/>
            <person name="Lipun K."/>
        </authorList>
    </citation>
    <scope>NUCLEOTIDE SEQUENCE [LARGE SCALE GENOMIC DNA]</scope>
    <source>
        <strain evidence="2 3">JCM 30562</strain>
    </source>
</reference>
<comment type="caution">
    <text evidence="2">The sequence shown here is derived from an EMBL/GenBank/DDBJ whole genome shotgun (WGS) entry which is preliminary data.</text>
</comment>
<dbReference type="RefSeq" id="WP_144642990.1">
    <property type="nucleotide sequence ID" value="NZ_BNAX01000006.1"/>
</dbReference>
<dbReference type="Gene3D" id="3.30.450.40">
    <property type="match status" value="1"/>
</dbReference>
<dbReference type="OrthoDB" id="7066078at2"/>
<sequence length="144" mass="15556">MTELSTLEDQVRAAIGVRLFTVLAWVPQRRAMRRVYSSHPEQYPVGGEKSVEISSGWLERCVVKQEPYLGPDRAAVREVFADHELIDSLGCGAVINVPVVDEGETLGALNILDAEGRYDEASVAAAVKLAPLAAPALRALASEL</sequence>
<evidence type="ECO:0000313" key="2">
    <source>
        <dbReference type="EMBL" id="TVT18306.1"/>
    </source>
</evidence>
<gene>
    <name evidence="2" type="ORF">FNH06_28420</name>
</gene>
<feature type="domain" description="GAF" evidence="1">
    <location>
        <begin position="45"/>
        <end position="137"/>
    </location>
</feature>
<dbReference type="Pfam" id="PF13185">
    <property type="entry name" value="GAF_2"/>
    <property type="match status" value="1"/>
</dbReference>
<protein>
    <submittedName>
        <fullName evidence="2">GAF domain-containing protein</fullName>
    </submittedName>
</protein>
<evidence type="ECO:0000313" key="3">
    <source>
        <dbReference type="Proteomes" id="UP000318578"/>
    </source>
</evidence>
<evidence type="ECO:0000259" key="1">
    <source>
        <dbReference type="Pfam" id="PF13185"/>
    </source>
</evidence>
<organism evidence="2 3">
    <name type="scientific">Amycolatopsis acidiphila</name>
    <dbReference type="NCBI Taxonomy" id="715473"/>
    <lineage>
        <taxon>Bacteria</taxon>
        <taxon>Bacillati</taxon>
        <taxon>Actinomycetota</taxon>
        <taxon>Actinomycetes</taxon>
        <taxon>Pseudonocardiales</taxon>
        <taxon>Pseudonocardiaceae</taxon>
        <taxon>Amycolatopsis</taxon>
    </lineage>
</organism>
<dbReference type="EMBL" id="VJZA01000063">
    <property type="protein sequence ID" value="TVT18306.1"/>
    <property type="molecule type" value="Genomic_DNA"/>
</dbReference>
<dbReference type="AlphaFoldDB" id="A0A558A223"/>
<dbReference type="InterPro" id="IPR029016">
    <property type="entry name" value="GAF-like_dom_sf"/>
</dbReference>
<accession>A0A558A223</accession>
<dbReference type="InterPro" id="IPR003018">
    <property type="entry name" value="GAF"/>
</dbReference>